<comment type="caution">
    <text evidence="11">The sequence shown here is derived from an EMBL/GenBank/DDBJ whole genome shotgun (WGS) entry which is preliminary data.</text>
</comment>
<evidence type="ECO:0000313" key="11">
    <source>
        <dbReference type="EMBL" id="RXM32467.1"/>
    </source>
</evidence>
<feature type="transmembrane region" description="Helical" evidence="9">
    <location>
        <begin position="6"/>
        <end position="30"/>
    </location>
</feature>
<name>A0A444UB93_ACIRT</name>
<feature type="disulfide bond" evidence="8">
    <location>
        <begin position="123"/>
        <end position="126"/>
    </location>
</feature>
<dbReference type="InterPro" id="IPR033125">
    <property type="entry name" value="DNASE_I_2"/>
</dbReference>
<keyword evidence="3 6" id="KW-0255">Endonuclease</keyword>
<dbReference type="InterPro" id="IPR018057">
    <property type="entry name" value="Deoxyribonuclease-1_AS"/>
</dbReference>
<evidence type="ECO:0000256" key="7">
    <source>
        <dbReference type="PIRSR" id="PIRSR000988-1"/>
    </source>
</evidence>
<dbReference type="GO" id="GO:0006308">
    <property type="term" value="P:DNA catabolic process"/>
    <property type="evidence" value="ECO:0007669"/>
    <property type="project" value="InterPro"/>
</dbReference>
<keyword evidence="2 6" id="KW-0540">Nuclease</keyword>
<dbReference type="SUPFAM" id="SSF56219">
    <property type="entry name" value="DNase I-like"/>
    <property type="match status" value="1"/>
</dbReference>
<feature type="active site" evidence="7">
    <location>
        <position position="100"/>
    </location>
</feature>
<organism evidence="11 12">
    <name type="scientific">Acipenser ruthenus</name>
    <name type="common">Sterlet sturgeon</name>
    <dbReference type="NCBI Taxonomy" id="7906"/>
    <lineage>
        <taxon>Eukaryota</taxon>
        <taxon>Metazoa</taxon>
        <taxon>Chordata</taxon>
        <taxon>Craniata</taxon>
        <taxon>Vertebrata</taxon>
        <taxon>Euteleostomi</taxon>
        <taxon>Actinopterygii</taxon>
        <taxon>Chondrostei</taxon>
        <taxon>Acipenseriformes</taxon>
        <taxon>Acipenseridae</taxon>
        <taxon>Acipenser</taxon>
    </lineage>
</organism>
<feature type="active site" evidence="7">
    <location>
        <position position="156"/>
    </location>
</feature>
<evidence type="ECO:0000256" key="1">
    <source>
        <dbReference type="ARBA" id="ARBA00007359"/>
    </source>
</evidence>
<dbReference type="GO" id="GO:0005634">
    <property type="term" value="C:nucleus"/>
    <property type="evidence" value="ECO:0007669"/>
    <property type="project" value="TreeGrafter"/>
</dbReference>
<dbReference type="InterPro" id="IPR005135">
    <property type="entry name" value="Endo/exonuclease/phosphatase"/>
</dbReference>
<dbReference type="Proteomes" id="UP000289886">
    <property type="component" value="Unassembled WGS sequence"/>
</dbReference>
<dbReference type="Gene3D" id="3.60.10.10">
    <property type="entry name" value="Endonuclease/exonuclease/phosphatase"/>
    <property type="match status" value="1"/>
</dbReference>
<evidence type="ECO:0000259" key="10">
    <source>
        <dbReference type="Pfam" id="PF03372"/>
    </source>
</evidence>
<keyword evidence="12" id="KW-1185">Reference proteome</keyword>
<dbReference type="PROSITE" id="PS00918">
    <property type="entry name" value="DNASE_I_2"/>
    <property type="match status" value="1"/>
</dbReference>
<evidence type="ECO:0000256" key="8">
    <source>
        <dbReference type="PIRSR" id="PIRSR000988-2"/>
    </source>
</evidence>
<evidence type="ECO:0000313" key="12">
    <source>
        <dbReference type="Proteomes" id="UP000289886"/>
    </source>
</evidence>
<dbReference type="PROSITE" id="PS00919">
    <property type="entry name" value="DNASE_I_1"/>
    <property type="match status" value="1"/>
</dbReference>
<dbReference type="PIRSF" id="PIRSF000988">
    <property type="entry name" value="DNase_I_euk"/>
    <property type="match status" value="1"/>
</dbReference>
<evidence type="ECO:0000256" key="9">
    <source>
        <dbReference type="SAM" id="Phobius"/>
    </source>
</evidence>
<dbReference type="EMBL" id="SCEB01214897">
    <property type="protein sequence ID" value="RXM32467.1"/>
    <property type="molecule type" value="Genomic_DNA"/>
</dbReference>
<evidence type="ECO:0000256" key="2">
    <source>
        <dbReference type="ARBA" id="ARBA00022722"/>
    </source>
</evidence>
<reference evidence="11 12" key="1">
    <citation type="submission" date="2019-01" db="EMBL/GenBank/DDBJ databases">
        <title>Draft Genome and Complete Hox-Cluster Characterization of the Sterlet Sturgeon (Acipenser ruthenus).</title>
        <authorList>
            <person name="Wei Q."/>
        </authorList>
    </citation>
    <scope>NUCLEOTIDE SEQUENCE [LARGE SCALE GENOMIC DNA]</scope>
    <source>
        <strain evidence="11">WHYD16114868_AA</strain>
        <tissue evidence="11">Blood</tissue>
    </source>
</reference>
<evidence type="ECO:0000256" key="6">
    <source>
        <dbReference type="PIRNR" id="PIRNR000988"/>
    </source>
</evidence>
<dbReference type="InterPro" id="IPR016202">
    <property type="entry name" value="DNase_I"/>
</dbReference>
<dbReference type="CDD" id="cd10282">
    <property type="entry name" value="DNase1"/>
    <property type="match status" value="1"/>
</dbReference>
<dbReference type="GO" id="GO:0004530">
    <property type="term" value="F:deoxyribonuclease I activity"/>
    <property type="evidence" value="ECO:0007669"/>
    <property type="project" value="TreeGrafter"/>
</dbReference>
<dbReference type="PRINTS" id="PR00130">
    <property type="entry name" value="DNASEI"/>
</dbReference>
<gene>
    <name evidence="11" type="ORF">EOD39_0221</name>
</gene>
<protein>
    <recommendedName>
        <fullName evidence="6">Deoxyribonuclease</fullName>
    </recommendedName>
</protein>
<dbReference type="SMART" id="SM00476">
    <property type="entry name" value="DNaseIc"/>
    <property type="match status" value="1"/>
</dbReference>
<keyword evidence="5 8" id="KW-1015">Disulfide bond</keyword>
<dbReference type="PANTHER" id="PTHR11371:SF29">
    <property type="entry name" value="DEOXYRIBONUCLEASE-1-LIKE 2"/>
    <property type="match status" value="1"/>
</dbReference>
<accession>A0A444UB93</accession>
<feature type="disulfide bond" description="Essential for enzymatic activity" evidence="8">
    <location>
        <begin position="195"/>
        <end position="231"/>
    </location>
</feature>
<evidence type="ECO:0000256" key="4">
    <source>
        <dbReference type="ARBA" id="ARBA00022801"/>
    </source>
</evidence>
<dbReference type="Pfam" id="PF03372">
    <property type="entry name" value="Exo_endo_phos"/>
    <property type="match status" value="1"/>
</dbReference>
<proteinExistence type="inferred from homology"/>
<keyword evidence="4 6" id="KW-0378">Hydrolase</keyword>
<dbReference type="AlphaFoldDB" id="A0A444UB93"/>
<comment type="similarity">
    <text evidence="1 6">Belongs to the DNase I family.</text>
</comment>
<dbReference type="InterPro" id="IPR036691">
    <property type="entry name" value="Endo/exonu/phosph_ase_sf"/>
</dbReference>
<sequence length="309" mass="34735">MLQRGLRVTMLLVACVEIAGCSLLIGAFNIRSFGDSKASNATLMDIIVKVVQRYDIVLIQEVRDSDLSATNTLMRKLNSGSQHVYRHIVSDPLGRSTYTERYLFIYREERAMVIDSYQYDDRCEPCGSDTFNREPFVVKFSSPHSAVREFAIIPQHTSPSAAVQEIDALYDVCTDLVSRWQTDNILLMGDFNAGCSYVTSSQWPQIRLRTDPQFQWLIPDSADTTVTHTQCPYDRIVASGSAMKNAVSPGSAIVYDFQTVLKLTQDQVRVSFLLIYITAALPPCNWDLSFYFSTFVSQPATCSVCSFNV</sequence>
<keyword evidence="9" id="KW-1133">Transmembrane helix</keyword>
<dbReference type="GO" id="GO:0003677">
    <property type="term" value="F:DNA binding"/>
    <property type="evidence" value="ECO:0007669"/>
    <property type="project" value="TreeGrafter"/>
</dbReference>
<keyword evidence="9" id="KW-0472">Membrane</keyword>
<keyword evidence="9" id="KW-0812">Transmembrane</keyword>
<feature type="domain" description="Endonuclease/exonuclease/phosphatase" evidence="10">
    <location>
        <begin position="27"/>
        <end position="244"/>
    </location>
</feature>
<evidence type="ECO:0000256" key="3">
    <source>
        <dbReference type="ARBA" id="ARBA00022759"/>
    </source>
</evidence>
<evidence type="ECO:0000256" key="5">
    <source>
        <dbReference type="ARBA" id="ARBA00023157"/>
    </source>
</evidence>
<dbReference type="PANTHER" id="PTHR11371">
    <property type="entry name" value="DEOXYRIBONUCLEASE"/>
    <property type="match status" value="1"/>
</dbReference>